<comment type="caution">
    <text evidence="1">The sequence shown here is derived from an EMBL/GenBank/DDBJ whole genome shotgun (WGS) entry which is preliminary data.</text>
</comment>
<sequence length="83" mass="9316">MEIADYSMQSSQSSQSYFKSSCQCIDHFPLITPWTVMFPAAGEEKIDAVIFSNGFSLISVTEVHQSIGLEKDNESYTRDNIDV</sequence>
<evidence type="ECO:0000313" key="1">
    <source>
        <dbReference type="EMBL" id="KAF0024640.1"/>
    </source>
</evidence>
<gene>
    <name evidence="1" type="ORF">F2P81_023442</name>
</gene>
<evidence type="ECO:0000313" key="2">
    <source>
        <dbReference type="Proteomes" id="UP000438429"/>
    </source>
</evidence>
<protein>
    <submittedName>
        <fullName evidence="1">Uncharacterized protein</fullName>
    </submittedName>
</protein>
<dbReference type="Proteomes" id="UP000438429">
    <property type="component" value="Unassembled WGS sequence"/>
</dbReference>
<dbReference type="EMBL" id="VEVO01000021">
    <property type="protein sequence ID" value="KAF0024640.1"/>
    <property type="molecule type" value="Genomic_DNA"/>
</dbReference>
<organism evidence="1 2">
    <name type="scientific">Scophthalmus maximus</name>
    <name type="common">Turbot</name>
    <name type="synonym">Psetta maxima</name>
    <dbReference type="NCBI Taxonomy" id="52904"/>
    <lineage>
        <taxon>Eukaryota</taxon>
        <taxon>Metazoa</taxon>
        <taxon>Chordata</taxon>
        <taxon>Craniata</taxon>
        <taxon>Vertebrata</taxon>
        <taxon>Euteleostomi</taxon>
        <taxon>Actinopterygii</taxon>
        <taxon>Neopterygii</taxon>
        <taxon>Teleostei</taxon>
        <taxon>Neoteleostei</taxon>
        <taxon>Acanthomorphata</taxon>
        <taxon>Carangaria</taxon>
        <taxon>Pleuronectiformes</taxon>
        <taxon>Pleuronectoidei</taxon>
        <taxon>Scophthalmidae</taxon>
        <taxon>Scophthalmus</taxon>
    </lineage>
</organism>
<proteinExistence type="predicted"/>
<dbReference type="AlphaFoldDB" id="A0A6A4RZ71"/>
<reference evidence="1 2" key="1">
    <citation type="submission" date="2019-06" db="EMBL/GenBank/DDBJ databases">
        <title>Draft genomes of female and male turbot (Scophthalmus maximus).</title>
        <authorList>
            <person name="Xu H."/>
            <person name="Xu X.-W."/>
            <person name="Shao C."/>
            <person name="Chen S."/>
        </authorList>
    </citation>
    <scope>NUCLEOTIDE SEQUENCE [LARGE SCALE GENOMIC DNA]</scope>
    <source>
        <strain evidence="1">Ysfricsl-2016a</strain>
        <tissue evidence="1">Blood</tissue>
    </source>
</reference>
<name>A0A6A4RZ71_SCOMX</name>
<accession>A0A6A4RZ71</accession>